<name>A0A834WPG0_9FABA</name>
<evidence type="ECO:0000313" key="2">
    <source>
        <dbReference type="Proteomes" id="UP000634136"/>
    </source>
</evidence>
<dbReference type="AlphaFoldDB" id="A0A834WPG0"/>
<organism evidence="1 2">
    <name type="scientific">Senna tora</name>
    <dbReference type="NCBI Taxonomy" id="362788"/>
    <lineage>
        <taxon>Eukaryota</taxon>
        <taxon>Viridiplantae</taxon>
        <taxon>Streptophyta</taxon>
        <taxon>Embryophyta</taxon>
        <taxon>Tracheophyta</taxon>
        <taxon>Spermatophyta</taxon>
        <taxon>Magnoliopsida</taxon>
        <taxon>eudicotyledons</taxon>
        <taxon>Gunneridae</taxon>
        <taxon>Pentapetalae</taxon>
        <taxon>rosids</taxon>
        <taxon>fabids</taxon>
        <taxon>Fabales</taxon>
        <taxon>Fabaceae</taxon>
        <taxon>Caesalpinioideae</taxon>
        <taxon>Cassia clade</taxon>
        <taxon>Senna</taxon>
    </lineage>
</organism>
<evidence type="ECO:0000313" key="1">
    <source>
        <dbReference type="EMBL" id="KAF7824614.1"/>
    </source>
</evidence>
<protein>
    <submittedName>
        <fullName evidence="1">Serine/threonine-protein phosphatase 7 long form-like protein</fullName>
    </submittedName>
</protein>
<gene>
    <name evidence="1" type="ORF">G2W53_022758</name>
</gene>
<proteinExistence type="predicted"/>
<sequence>MFLTELQSKKAMARYNNIMHPEISLASELIALHNSSIQVFYCNRAPTESVSSWPIEDFYKPRTRGSFIADPIEETHIRACVVEICNRNLFYDADVAQTTFQDFYHLRFSKYLNRHDSMAYLNYDTLSSSMHWFQHLLSDGAQRHTHFT</sequence>
<dbReference type="Proteomes" id="UP000634136">
    <property type="component" value="Unassembled WGS sequence"/>
</dbReference>
<accession>A0A834WPG0</accession>
<comment type="caution">
    <text evidence="1">The sequence shown here is derived from an EMBL/GenBank/DDBJ whole genome shotgun (WGS) entry which is preliminary data.</text>
</comment>
<keyword evidence="2" id="KW-1185">Reference proteome</keyword>
<reference evidence="1" key="1">
    <citation type="submission" date="2020-09" db="EMBL/GenBank/DDBJ databases">
        <title>Genome-Enabled Discovery of Anthraquinone Biosynthesis in Senna tora.</title>
        <authorList>
            <person name="Kang S.-H."/>
            <person name="Pandey R.P."/>
            <person name="Lee C.-M."/>
            <person name="Sim J.-S."/>
            <person name="Jeong J.-T."/>
            <person name="Choi B.-S."/>
            <person name="Jung M."/>
            <person name="Ginzburg D."/>
            <person name="Zhao K."/>
            <person name="Won S.Y."/>
            <person name="Oh T.-J."/>
            <person name="Yu Y."/>
            <person name="Kim N.-H."/>
            <person name="Lee O.R."/>
            <person name="Lee T.-H."/>
            <person name="Bashyal P."/>
            <person name="Kim T.-S."/>
            <person name="Lee W.-H."/>
            <person name="Kawkins C."/>
            <person name="Kim C.-K."/>
            <person name="Kim J.S."/>
            <person name="Ahn B.O."/>
            <person name="Rhee S.Y."/>
            <person name="Sohng J.K."/>
        </authorList>
    </citation>
    <scope>NUCLEOTIDE SEQUENCE</scope>
    <source>
        <tissue evidence="1">Leaf</tissue>
    </source>
</reference>
<dbReference type="EMBL" id="JAAIUW010000007">
    <property type="protein sequence ID" value="KAF7824614.1"/>
    <property type="molecule type" value="Genomic_DNA"/>
</dbReference>